<evidence type="ECO:0000313" key="3">
    <source>
        <dbReference type="EMBL" id="MFG6467392.1"/>
    </source>
</evidence>
<dbReference type="EMBL" id="JBIGIB010000003">
    <property type="protein sequence ID" value="MFG6467392.1"/>
    <property type="molecule type" value="Genomic_DNA"/>
</dbReference>
<gene>
    <name evidence="3" type="ORF">ACG01O_12285</name>
</gene>
<keyword evidence="1" id="KW-0732">Signal</keyword>
<evidence type="ECO:0000256" key="1">
    <source>
        <dbReference type="SAM" id="SignalP"/>
    </source>
</evidence>
<sequence length="380" mass="42753">MTLLHSRFALTGLVGLAAAAFTAPALADDALQLSGFASVVAGKVLSGDRTEPYFRYDCPCFIADYSHGALYSERWQAKQESKVGVQGTYTFSPKLSATAQVVGRGVDGVKADLEWAYASYDVNDSWTVQVGRKRLPIYYYSDFQDVGFAYTWVRPPADLYGWEIVNYNGANATYRGDWAGWAAKANFFFGSENSRNNLMQRIYYDTPQNVKWKNIVGGDLVLTRGVLTTRATYIQSDVQQWDRSTGERVTPATDSPKSAEKQRIYGLSANIDWHDWMVRSEYSVFDRHGYSYRSQAYMLGIGRRVGDFTGLITRTNYRERNTFAPNGQQHDSGYSATLRYELNGSTAVKLQWDRFRDMSGADLSYVGNSRLLSVSLDTVF</sequence>
<protein>
    <recommendedName>
        <fullName evidence="2">Porin domain-containing protein</fullName>
    </recommendedName>
</protein>
<dbReference type="InterPro" id="IPR033900">
    <property type="entry name" value="Gram_neg_porin_domain"/>
</dbReference>
<dbReference type="Pfam" id="PF13609">
    <property type="entry name" value="Porin_4"/>
    <property type="match status" value="1"/>
</dbReference>
<feature type="signal peptide" evidence="1">
    <location>
        <begin position="1"/>
        <end position="27"/>
    </location>
</feature>
<keyword evidence="4" id="KW-1185">Reference proteome</keyword>
<name>A0ABW7GZH7_9BURK</name>
<organism evidence="3 4">
    <name type="scientific">Pelomonas baiyunensis</name>
    <dbReference type="NCBI Taxonomy" id="3299026"/>
    <lineage>
        <taxon>Bacteria</taxon>
        <taxon>Pseudomonadati</taxon>
        <taxon>Pseudomonadota</taxon>
        <taxon>Betaproteobacteria</taxon>
        <taxon>Burkholderiales</taxon>
        <taxon>Sphaerotilaceae</taxon>
        <taxon>Roseateles</taxon>
    </lineage>
</organism>
<accession>A0ABW7GZH7</accession>
<comment type="caution">
    <text evidence="3">The sequence shown here is derived from an EMBL/GenBank/DDBJ whole genome shotgun (WGS) entry which is preliminary data.</text>
</comment>
<proteinExistence type="predicted"/>
<dbReference type="SUPFAM" id="SSF56935">
    <property type="entry name" value="Porins"/>
    <property type="match status" value="1"/>
</dbReference>
<feature type="chain" id="PRO_5045852460" description="Porin domain-containing protein" evidence="1">
    <location>
        <begin position="28"/>
        <end position="380"/>
    </location>
</feature>
<dbReference type="Gene3D" id="2.40.160.10">
    <property type="entry name" value="Porin"/>
    <property type="match status" value="1"/>
</dbReference>
<evidence type="ECO:0000259" key="2">
    <source>
        <dbReference type="Pfam" id="PF13609"/>
    </source>
</evidence>
<dbReference type="RefSeq" id="WP_394384927.1">
    <property type="nucleotide sequence ID" value="NZ_JBIGIB010000003.1"/>
</dbReference>
<dbReference type="Proteomes" id="UP001606303">
    <property type="component" value="Unassembled WGS sequence"/>
</dbReference>
<reference evidence="3 4" key="1">
    <citation type="submission" date="2024-08" db="EMBL/GenBank/DDBJ databases">
        <authorList>
            <person name="Lu H."/>
        </authorList>
    </citation>
    <scope>NUCLEOTIDE SEQUENCE [LARGE SCALE GENOMIC DNA]</scope>
    <source>
        <strain evidence="3 4">BYS87W</strain>
    </source>
</reference>
<feature type="domain" description="Porin" evidence="2">
    <location>
        <begin position="17"/>
        <end position="356"/>
    </location>
</feature>
<dbReference type="InterPro" id="IPR023614">
    <property type="entry name" value="Porin_dom_sf"/>
</dbReference>
<evidence type="ECO:0000313" key="4">
    <source>
        <dbReference type="Proteomes" id="UP001606303"/>
    </source>
</evidence>